<comment type="caution">
    <text evidence="1">The sequence shown here is derived from an EMBL/GenBank/DDBJ whole genome shotgun (WGS) entry which is preliminary data.</text>
</comment>
<keyword evidence="2" id="KW-1185">Reference proteome</keyword>
<dbReference type="SUPFAM" id="SSF54001">
    <property type="entry name" value="Cysteine proteinases"/>
    <property type="match status" value="1"/>
</dbReference>
<dbReference type="EMBL" id="CATQJA010002631">
    <property type="protein sequence ID" value="CAJ0574598.1"/>
    <property type="molecule type" value="Genomic_DNA"/>
</dbReference>
<evidence type="ECO:0000313" key="1">
    <source>
        <dbReference type="EMBL" id="CAJ0574598.1"/>
    </source>
</evidence>
<dbReference type="InterPro" id="IPR038765">
    <property type="entry name" value="Papain-like_cys_pep_sf"/>
</dbReference>
<name>A0AA36CTK2_9BILA</name>
<dbReference type="AlphaFoldDB" id="A0AA36CTK2"/>
<evidence type="ECO:0000313" key="2">
    <source>
        <dbReference type="Proteomes" id="UP001177023"/>
    </source>
</evidence>
<sequence>MAPPRIYVFDSLLHNTKLAKGFPTNEVLGGIHVNIKDLLLPLLRVGLALFGNPCLLVFPKLGFREVRELCGQRNLYECGAFVLAFSEAIANGHLVEDKHNDACVWKWASPELPAVYGLDYDVETKNSKDALHAYRRKCYARLKACV</sequence>
<protein>
    <submittedName>
        <fullName evidence="1">Uncharacterized protein</fullName>
    </submittedName>
</protein>
<gene>
    <name evidence="1" type="ORF">MSPICULIGERA_LOCUS12930</name>
</gene>
<proteinExistence type="predicted"/>
<dbReference type="Proteomes" id="UP001177023">
    <property type="component" value="Unassembled WGS sequence"/>
</dbReference>
<reference evidence="1" key="1">
    <citation type="submission" date="2023-06" db="EMBL/GenBank/DDBJ databases">
        <authorList>
            <person name="Delattre M."/>
        </authorList>
    </citation>
    <scope>NUCLEOTIDE SEQUENCE</scope>
    <source>
        <strain evidence="1">AF72</strain>
    </source>
</reference>
<organism evidence="1 2">
    <name type="scientific">Mesorhabditis spiculigera</name>
    <dbReference type="NCBI Taxonomy" id="96644"/>
    <lineage>
        <taxon>Eukaryota</taxon>
        <taxon>Metazoa</taxon>
        <taxon>Ecdysozoa</taxon>
        <taxon>Nematoda</taxon>
        <taxon>Chromadorea</taxon>
        <taxon>Rhabditida</taxon>
        <taxon>Rhabditina</taxon>
        <taxon>Rhabditomorpha</taxon>
        <taxon>Rhabditoidea</taxon>
        <taxon>Rhabditidae</taxon>
        <taxon>Mesorhabditinae</taxon>
        <taxon>Mesorhabditis</taxon>
    </lineage>
</organism>
<feature type="non-terminal residue" evidence="1">
    <location>
        <position position="1"/>
    </location>
</feature>
<accession>A0AA36CTK2</accession>